<dbReference type="InterPro" id="IPR006361">
    <property type="entry name" value="Uroporphyrinogen_deCO2ase_HemE"/>
</dbReference>
<evidence type="ECO:0000256" key="11">
    <source>
        <dbReference type="ARBA" id="ARBA00023244"/>
    </source>
</evidence>
<evidence type="ECO:0000256" key="5">
    <source>
        <dbReference type="ARBA" id="ARBA00011738"/>
    </source>
</evidence>
<proteinExistence type="inferred from homology"/>
<dbReference type="HAMAP" id="MF_00218">
    <property type="entry name" value="URO_D"/>
    <property type="match status" value="1"/>
</dbReference>
<evidence type="ECO:0000256" key="7">
    <source>
        <dbReference type="ARBA" id="ARBA00014308"/>
    </source>
</evidence>
<evidence type="ECO:0000256" key="10">
    <source>
        <dbReference type="ARBA" id="ARBA00023239"/>
    </source>
</evidence>
<dbReference type="InterPro" id="IPR038071">
    <property type="entry name" value="UROD/MetE-like_sf"/>
</dbReference>
<comment type="subunit">
    <text evidence="5">Homodimer.</text>
</comment>
<dbReference type="PANTHER" id="PTHR21091:SF169">
    <property type="entry name" value="UROPORPHYRINOGEN DECARBOXYLASE"/>
    <property type="match status" value="1"/>
</dbReference>
<dbReference type="Proteomes" id="UP000070544">
    <property type="component" value="Unassembled WGS sequence"/>
</dbReference>
<reference evidence="16 17" key="1">
    <citation type="journal article" date="2015" name="Genome Biol. Evol.">
        <title>Phylogenomic analyses indicate that early fungi evolved digesting cell walls of algal ancestors of land plants.</title>
        <authorList>
            <person name="Chang Y."/>
            <person name="Wang S."/>
            <person name="Sekimoto S."/>
            <person name="Aerts A.L."/>
            <person name="Choi C."/>
            <person name="Clum A."/>
            <person name="LaButti K.M."/>
            <person name="Lindquist E.A."/>
            <person name="Yee Ngan C."/>
            <person name="Ohm R.A."/>
            <person name="Salamov A.A."/>
            <person name="Grigoriev I.V."/>
            <person name="Spatafora J.W."/>
            <person name="Berbee M.L."/>
        </authorList>
    </citation>
    <scope>NUCLEOTIDE SEQUENCE [LARGE SCALE GENOMIC DNA]</scope>
    <source>
        <strain evidence="16 17">JEL478</strain>
    </source>
</reference>
<dbReference type="Pfam" id="PF01208">
    <property type="entry name" value="URO-D"/>
    <property type="match status" value="1"/>
</dbReference>
<comment type="pathway">
    <text evidence="3 12">Porphyrin-containing compound metabolism; protoporphyrin-IX biosynthesis; coproporphyrinogen-III from 5-aminolevulinate: step 4/4.</text>
</comment>
<dbReference type="AlphaFoldDB" id="A0A139ACY2"/>
<protein>
    <recommendedName>
        <fullName evidence="7 12">Uroporphyrinogen decarboxylase</fullName>
        <ecNumber evidence="6 12">4.1.1.37</ecNumber>
    </recommendedName>
</protein>
<evidence type="ECO:0000256" key="13">
    <source>
        <dbReference type="RuleBase" id="RU004169"/>
    </source>
</evidence>
<evidence type="ECO:0000256" key="8">
    <source>
        <dbReference type="ARBA" id="ARBA00022490"/>
    </source>
</evidence>
<dbReference type="PROSITE" id="PS00907">
    <property type="entry name" value="UROD_2"/>
    <property type="match status" value="1"/>
</dbReference>
<accession>A0A139ACY2</accession>
<dbReference type="NCBIfam" id="TIGR01464">
    <property type="entry name" value="hemE"/>
    <property type="match status" value="1"/>
</dbReference>
<evidence type="ECO:0000256" key="3">
    <source>
        <dbReference type="ARBA" id="ARBA00004804"/>
    </source>
</evidence>
<dbReference type="FunFam" id="3.20.20.210:FF:000001">
    <property type="entry name" value="Uroporphyrinogen decarboxylase"/>
    <property type="match status" value="1"/>
</dbReference>
<name>A0A139ACY2_GONPJ</name>
<comment type="subcellular location">
    <subcellularLocation>
        <location evidence="2">Cytoplasm</location>
    </subcellularLocation>
</comment>
<dbReference type="Gene3D" id="3.20.20.210">
    <property type="match status" value="1"/>
</dbReference>
<dbReference type="EC" id="4.1.1.37" evidence="6 12"/>
<comment type="catalytic activity">
    <reaction evidence="12">
        <text>uroporphyrinogen III + 4 H(+) = coproporphyrinogen III + 4 CO2</text>
        <dbReference type="Rhea" id="RHEA:19865"/>
        <dbReference type="ChEBI" id="CHEBI:15378"/>
        <dbReference type="ChEBI" id="CHEBI:16526"/>
        <dbReference type="ChEBI" id="CHEBI:57308"/>
        <dbReference type="ChEBI" id="CHEBI:57309"/>
        <dbReference type="EC" id="4.1.1.37"/>
    </reaction>
</comment>
<keyword evidence="8" id="KW-0963">Cytoplasm</keyword>
<dbReference type="GO" id="GO:0005829">
    <property type="term" value="C:cytosol"/>
    <property type="evidence" value="ECO:0007669"/>
    <property type="project" value="TreeGrafter"/>
</dbReference>
<evidence type="ECO:0000313" key="16">
    <source>
        <dbReference type="EMBL" id="KXS14637.1"/>
    </source>
</evidence>
<organism evidence="16 17">
    <name type="scientific">Gonapodya prolifera (strain JEL478)</name>
    <name type="common">Monoblepharis prolifera</name>
    <dbReference type="NCBI Taxonomy" id="1344416"/>
    <lineage>
        <taxon>Eukaryota</taxon>
        <taxon>Fungi</taxon>
        <taxon>Fungi incertae sedis</taxon>
        <taxon>Chytridiomycota</taxon>
        <taxon>Chytridiomycota incertae sedis</taxon>
        <taxon>Monoblepharidomycetes</taxon>
        <taxon>Monoblepharidales</taxon>
        <taxon>Gonapodyaceae</taxon>
        <taxon>Gonapodya</taxon>
    </lineage>
</organism>
<dbReference type="GO" id="GO:0004853">
    <property type="term" value="F:uroporphyrinogen decarboxylase activity"/>
    <property type="evidence" value="ECO:0007669"/>
    <property type="project" value="UniProtKB-EC"/>
</dbReference>
<evidence type="ECO:0000256" key="12">
    <source>
        <dbReference type="RuleBase" id="RU000554"/>
    </source>
</evidence>
<evidence type="ECO:0000256" key="4">
    <source>
        <dbReference type="ARBA" id="ARBA00009935"/>
    </source>
</evidence>
<dbReference type="STRING" id="1344416.A0A139ACY2"/>
<keyword evidence="17" id="KW-1185">Reference proteome</keyword>
<evidence type="ECO:0000259" key="15">
    <source>
        <dbReference type="PROSITE" id="PS00907"/>
    </source>
</evidence>
<sequence>MSKFPPLKNDRLLRAVRGEPVDKVPVWIMRQAGRYLPEFRESRSKNDFFTICRTPSLACEVTLQPIDRYDGLLDASIIFSDILVVPQAMGMVVEMLPKEGPHFPSPLTNPADIAKLKSEVDVSAELGYVFDAITLTREKLGGRVPLFGFAGAPWTLFSYMIEGGGSKTFAKSKAWLFKWPKESEELLKRITDVVVDFLVGQAKAGAQILQVFDSNAGELSPSDYRQFILPHTLSIPTRVNTALRSQNLGHVPIVAFPRNAHGALKEFASSDYDAISIDFGVEPEVARSLLPGKTLQGNIDPSVLYGSKDYIRERVQALVAQFGTKKWIANLGHGVYPDHDPEHVRYFLEAIRDFTQTA</sequence>
<dbReference type="OrthoDB" id="339900at2759"/>
<dbReference type="PROSITE" id="PS00906">
    <property type="entry name" value="UROD_1"/>
    <property type="match status" value="1"/>
</dbReference>
<dbReference type="CDD" id="cd00717">
    <property type="entry name" value="URO-D"/>
    <property type="match status" value="1"/>
</dbReference>
<keyword evidence="10 12" id="KW-0456">Lyase</keyword>
<evidence type="ECO:0000313" key="17">
    <source>
        <dbReference type="Proteomes" id="UP000070544"/>
    </source>
</evidence>
<feature type="domain" description="Uroporphyrinogen decarboxylase (URO-D)" evidence="14">
    <location>
        <begin position="25"/>
        <end position="34"/>
    </location>
</feature>
<evidence type="ECO:0000256" key="2">
    <source>
        <dbReference type="ARBA" id="ARBA00004496"/>
    </source>
</evidence>
<comment type="function">
    <text evidence="1">Catalyzes the decarboxylation of four acetate groups of uroporphyrinogen-III to yield coproporphyrinogen-III.</text>
</comment>
<dbReference type="GO" id="GO:0006782">
    <property type="term" value="P:protoporphyrinogen IX biosynthetic process"/>
    <property type="evidence" value="ECO:0007669"/>
    <property type="project" value="UniProtKB-UniPathway"/>
</dbReference>
<evidence type="ECO:0000256" key="1">
    <source>
        <dbReference type="ARBA" id="ARBA00002448"/>
    </source>
</evidence>
<evidence type="ECO:0000256" key="6">
    <source>
        <dbReference type="ARBA" id="ARBA00012288"/>
    </source>
</evidence>
<dbReference type="PANTHER" id="PTHR21091">
    <property type="entry name" value="METHYLTETRAHYDROFOLATE:HOMOCYSTEINE METHYLTRANSFERASE RELATED"/>
    <property type="match status" value="1"/>
</dbReference>
<keyword evidence="11 12" id="KW-0627">Porphyrin biosynthesis</keyword>
<evidence type="ECO:0000256" key="9">
    <source>
        <dbReference type="ARBA" id="ARBA00022793"/>
    </source>
</evidence>
<comment type="similarity">
    <text evidence="4 13">Belongs to the uroporphyrinogen decarboxylase family.</text>
</comment>
<gene>
    <name evidence="16" type="ORF">M427DRAFT_99541</name>
</gene>
<dbReference type="SUPFAM" id="SSF51726">
    <property type="entry name" value="UROD/MetE-like"/>
    <property type="match status" value="1"/>
</dbReference>
<dbReference type="UniPathway" id="UPA00251">
    <property type="reaction ID" value="UER00321"/>
</dbReference>
<dbReference type="InterPro" id="IPR000257">
    <property type="entry name" value="Uroporphyrinogen_deCOase"/>
</dbReference>
<dbReference type="EMBL" id="KQ965768">
    <property type="protein sequence ID" value="KXS14637.1"/>
    <property type="molecule type" value="Genomic_DNA"/>
</dbReference>
<feature type="domain" description="Uroporphyrinogen decarboxylase (URO-D)" evidence="15">
    <location>
        <begin position="147"/>
        <end position="163"/>
    </location>
</feature>
<evidence type="ECO:0000259" key="14">
    <source>
        <dbReference type="PROSITE" id="PS00906"/>
    </source>
</evidence>
<keyword evidence="9 12" id="KW-0210">Decarboxylase</keyword>
<dbReference type="OMA" id="LWLMRQA"/>